<feature type="transmembrane region" description="Helical" evidence="1">
    <location>
        <begin position="198"/>
        <end position="222"/>
    </location>
</feature>
<name>A0A1Y2NP29_STRFR</name>
<feature type="transmembrane region" description="Helical" evidence="1">
    <location>
        <begin position="670"/>
        <end position="697"/>
    </location>
</feature>
<keyword evidence="1" id="KW-0812">Transmembrane</keyword>
<feature type="transmembrane region" description="Helical" evidence="1">
    <location>
        <begin position="419"/>
        <end position="440"/>
    </location>
</feature>
<dbReference type="EMBL" id="MIFZ01000330">
    <property type="protein sequence ID" value="OSY49226.1"/>
    <property type="molecule type" value="Genomic_DNA"/>
</dbReference>
<evidence type="ECO:0008006" key="6">
    <source>
        <dbReference type="Google" id="ProtNLM"/>
    </source>
</evidence>
<evidence type="ECO:0000313" key="5">
    <source>
        <dbReference type="Proteomes" id="UP000731519"/>
    </source>
</evidence>
<evidence type="ECO:0000256" key="1">
    <source>
        <dbReference type="SAM" id="Phobius"/>
    </source>
</evidence>
<evidence type="ECO:0000313" key="3">
    <source>
        <dbReference type="EMBL" id="OSY49226.1"/>
    </source>
</evidence>
<accession>A0A1Y2NP29</accession>
<dbReference type="RefSeq" id="WP_031128918.1">
    <property type="nucleotide sequence ID" value="NZ_ASYR01000009.1"/>
</dbReference>
<organism evidence="3 4">
    <name type="scientific">Streptomyces fradiae ATCC 10745 = DSM 40063</name>
    <dbReference type="NCBI Taxonomy" id="1319510"/>
    <lineage>
        <taxon>Bacteria</taxon>
        <taxon>Bacillati</taxon>
        <taxon>Actinomycetota</taxon>
        <taxon>Actinomycetes</taxon>
        <taxon>Kitasatosporales</taxon>
        <taxon>Streptomycetaceae</taxon>
        <taxon>Streptomyces</taxon>
    </lineage>
</organism>
<proteinExistence type="predicted"/>
<dbReference type="Proteomes" id="UP000194318">
    <property type="component" value="Unassembled WGS sequence"/>
</dbReference>
<evidence type="ECO:0000313" key="2">
    <source>
        <dbReference type="EMBL" id="KAF0650306.1"/>
    </source>
</evidence>
<feature type="transmembrane region" description="Helical" evidence="1">
    <location>
        <begin position="243"/>
        <end position="271"/>
    </location>
</feature>
<feature type="transmembrane region" description="Helical" evidence="1">
    <location>
        <begin position="365"/>
        <end position="391"/>
    </location>
</feature>
<dbReference type="AlphaFoldDB" id="A0A1Y2NP29"/>
<keyword evidence="1" id="KW-0472">Membrane</keyword>
<dbReference type="GeneID" id="91403419"/>
<feature type="transmembrane region" description="Helical" evidence="1">
    <location>
        <begin position="627"/>
        <end position="649"/>
    </location>
</feature>
<feature type="transmembrane region" description="Helical" evidence="1">
    <location>
        <begin position="29"/>
        <end position="53"/>
    </location>
</feature>
<feature type="transmembrane region" description="Helical" evidence="1">
    <location>
        <begin position="334"/>
        <end position="353"/>
    </location>
</feature>
<keyword evidence="5" id="KW-1185">Reference proteome</keyword>
<dbReference type="Proteomes" id="UP000731519">
    <property type="component" value="Unassembled WGS sequence"/>
</dbReference>
<protein>
    <recommendedName>
        <fullName evidence="6">FtsX-like permease family protein</fullName>
    </recommendedName>
</protein>
<sequence length="749" mass="77353">MTREATLARQLLRTGRAAGRGSLDGRIRFVALLCATVALALALAAMAATWATYQSRETRGAARSPLLNAAEGGVQSPSLLWKETGDHVRDRQFSVIFIEPLVDGAPLPPGVERWPGPGEALISPALLAEGDDEGITTRYGKLVGEIGPEGLADPGERLAYVRPADGTLDGDSAYRIHGFGSPSAWALGDVASVKSLSVFLSLLIAMLLLPAGLLAVVAARLGAVGRDRRVALIGALGGSRWQVSLLGLGEAAAPILLGTTLIGSLVMAAFLTDIRVPWTGYLLAAADLREHALVLVAAVIAAPLIVALAVVLLHPPAVSGRSTRPQGRPRSRAVKALACLCPLCLLVLSWYPAAAARSGATPELTLVLVGGSVGTLATLPAVAALLISAAGRGVTALGRRRGAPGTLLAGRWTQGRPGYLTRLVAGVVVAVGLLCVVQVYPSVNDSFVRGAREARAQLGLSMLMVDIPQGVPPARTEQWVRALPVGTQTIAYGTTMSGERPDGADGSGTGTEVRMDVVVRGQCPALAALGLACPGSVGAGYITDPNTAAPALRRLVSDSGTDRISVERGSPIGEAGQLVVFNQDGEDLPLRDLKRTAYAGIGPLATVEPLGQSWIGGAQLLSDQLRWIPLLGTLGVLLVAFAATMNNLAEVMRFTRAIAPVSVLAGSRRVYASVAAWTLMAPLCVAAAIGVIGGVWITLPLTTPPRTGVLPGSTLALVSGALVTLAGVMALCAARGAVRESDRWRPHHD</sequence>
<feature type="transmembrane region" description="Helical" evidence="1">
    <location>
        <begin position="291"/>
        <end position="313"/>
    </location>
</feature>
<reference evidence="2 5" key="1">
    <citation type="submission" date="2013-05" db="EMBL/GenBank/DDBJ databases">
        <title>Genome Sequence of Streptomyces fradiae.</title>
        <authorList>
            <person name="Kirby R."/>
        </authorList>
    </citation>
    <scope>NUCLEOTIDE SEQUENCE [LARGE SCALE GENOMIC DNA]</scope>
    <source>
        <strain evidence="2 5">ATCC 10745</strain>
    </source>
</reference>
<gene>
    <name evidence="3" type="ORF">BG846_05127</name>
    <name evidence="2" type="ORF">K701_09125</name>
</gene>
<feature type="transmembrane region" description="Helical" evidence="1">
    <location>
        <begin position="717"/>
        <end position="738"/>
    </location>
</feature>
<keyword evidence="1" id="KW-1133">Transmembrane helix</keyword>
<dbReference type="EMBL" id="ASYR01000009">
    <property type="protein sequence ID" value="KAF0650306.1"/>
    <property type="molecule type" value="Genomic_DNA"/>
</dbReference>
<evidence type="ECO:0000313" key="4">
    <source>
        <dbReference type="Proteomes" id="UP000194318"/>
    </source>
</evidence>
<comment type="caution">
    <text evidence="3">The sequence shown here is derived from an EMBL/GenBank/DDBJ whole genome shotgun (WGS) entry which is preliminary data.</text>
</comment>
<reference evidence="3 4" key="2">
    <citation type="submission" date="2016-09" db="EMBL/GenBank/DDBJ databases">
        <title>Streptomyces fradiae DSM40063, a candidate organism with high potential of specific P450 cytochromes.</title>
        <authorList>
            <person name="Grumaz C."/>
            <person name="Vainshtein Y."/>
            <person name="Kirstahler P."/>
            <person name="Sohn K."/>
        </authorList>
    </citation>
    <scope>NUCLEOTIDE SEQUENCE [LARGE SCALE GENOMIC DNA]</scope>
    <source>
        <strain evidence="3 4">DSM 40063</strain>
    </source>
</reference>